<sequence>MVTFSVGGSDDGEGPSNPNQKRRRVDDGEQPAQATTEEEEEENQQSSQEGFEMENSPIGTLENETNEGASSGSNSGQANDMSKSVSAVISDPDVLDCFICSEPLSIPIFQCFGLPCERPWFECRFFDDLFDP</sequence>
<evidence type="ECO:0000313" key="3">
    <source>
        <dbReference type="Proteomes" id="UP000242715"/>
    </source>
</evidence>
<protein>
    <submittedName>
        <fullName evidence="2">Uncharacterized protein</fullName>
    </submittedName>
</protein>
<proteinExistence type="predicted"/>
<evidence type="ECO:0000313" key="2">
    <source>
        <dbReference type="EMBL" id="GAU24181.1"/>
    </source>
</evidence>
<feature type="region of interest" description="Disordered" evidence="1">
    <location>
        <begin position="1"/>
        <end position="84"/>
    </location>
</feature>
<dbReference type="AlphaFoldDB" id="A0A2Z6LXD7"/>
<accession>A0A2Z6LXD7</accession>
<name>A0A2Z6LXD7_TRISU</name>
<dbReference type="Proteomes" id="UP000242715">
    <property type="component" value="Unassembled WGS sequence"/>
</dbReference>
<keyword evidence="3" id="KW-1185">Reference proteome</keyword>
<reference evidence="3" key="1">
    <citation type="journal article" date="2017" name="Front. Plant Sci.">
        <title>Climate Clever Clovers: New Paradigm to Reduce the Environmental Footprint of Ruminants by Breeding Low Methanogenic Forages Utilizing Haplotype Variation.</title>
        <authorList>
            <person name="Kaur P."/>
            <person name="Appels R."/>
            <person name="Bayer P.E."/>
            <person name="Keeble-Gagnere G."/>
            <person name="Wang J."/>
            <person name="Hirakawa H."/>
            <person name="Shirasawa K."/>
            <person name="Vercoe P."/>
            <person name="Stefanova K."/>
            <person name="Durmic Z."/>
            <person name="Nichols P."/>
            <person name="Revell C."/>
            <person name="Isobe S.N."/>
            <person name="Edwards D."/>
            <person name="Erskine W."/>
        </authorList>
    </citation>
    <scope>NUCLEOTIDE SEQUENCE [LARGE SCALE GENOMIC DNA]</scope>
    <source>
        <strain evidence="3">cv. Daliak</strain>
    </source>
</reference>
<dbReference type="EMBL" id="DF973285">
    <property type="protein sequence ID" value="GAU24181.1"/>
    <property type="molecule type" value="Genomic_DNA"/>
</dbReference>
<feature type="compositionally biased region" description="Low complexity" evidence="1">
    <location>
        <begin position="62"/>
        <end position="76"/>
    </location>
</feature>
<gene>
    <name evidence="2" type="ORF">TSUD_84160</name>
</gene>
<evidence type="ECO:0000256" key="1">
    <source>
        <dbReference type="SAM" id="MobiDB-lite"/>
    </source>
</evidence>
<organism evidence="2 3">
    <name type="scientific">Trifolium subterraneum</name>
    <name type="common">Subterranean clover</name>
    <dbReference type="NCBI Taxonomy" id="3900"/>
    <lineage>
        <taxon>Eukaryota</taxon>
        <taxon>Viridiplantae</taxon>
        <taxon>Streptophyta</taxon>
        <taxon>Embryophyta</taxon>
        <taxon>Tracheophyta</taxon>
        <taxon>Spermatophyta</taxon>
        <taxon>Magnoliopsida</taxon>
        <taxon>eudicotyledons</taxon>
        <taxon>Gunneridae</taxon>
        <taxon>Pentapetalae</taxon>
        <taxon>rosids</taxon>
        <taxon>fabids</taxon>
        <taxon>Fabales</taxon>
        <taxon>Fabaceae</taxon>
        <taxon>Papilionoideae</taxon>
        <taxon>50 kb inversion clade</taxon>
        <taxon>NPAAA clade</taxon>
        <taxon>Hologalegina</taxon>
        <taxon>IRL clade</taxon>
        <taxon>Trifolieae</taxon>
        <taxon>Trifolium</taxon>
    </lineage>
</organism>
<dbReference type="OrthoDB" id="4788989at2759"/>